<proteinExistence type="predicted"/>
<name>A0A1H3ZQ66_9FLAO</name>
<protein>
    <submittedName>
        <fullName evidence="1">Uncharacterized protein</fullName>
    </submittedName>
</protein>
<accession>A0A1H3ZQ66</accession>
<reference evidence="1 2" key="1">
    <citation type="submission" date="2016-10" db="EMBL/GenBank/DDBJ databases">
        <authorList>
            <person name="de Groot N.N."/>
        </authorList>
    </citation>
    <scope>NUCLEOTIDE SEQUENCE [LARGE SCALE GENOMIC DNA]</scope>
    <source>
        <strain evidence="1 2">DSM 23581</strain>
    </source>
</reference>
<sequence length="139" mass="16606">MVIHDSLNNFFEYMIDMKENFNKHLLFNLEISINSSFETIIKLYINNECLKSEVISKPIIFINELHNHEFYLNKKRKEQPQDYSFKAGDLFYFNEINHIGKKSDIFGHCKNLKSMKTIQENNFGYKKANDTKIYFTNSN</sequence>
<evidence type="ECO:0000313" key="1">
    <source>
        <dbReference type="EMBL" id="SEA25849.1"/>
    </source>
</evidence>
<gene>
    <name evidence="1" type="ORF">SAMN05421540_104168</name>
</gene>
<dbReference type="AlphaFoldDB" id="A0A1H3ZQ66"/>
<dbReference type="STRING" id="908615.SAMN05421540_104168"/>
<evidence type="ECO:0000313" key="2">
    <source>
        <dbReference type="Proteomes" id="UP000198820"/>
    </source>
</evidence>
<dbReference type="Proteomes" id="UP000198820">
    <property type="component" value="Unassembled WGS sequence"/>
</dbReference>
<dbReference type="EMBL" id="FNQF01000004">
    <property type="protein sequence ID" value="SEA25849.1"/>
    <property type="molecule type" value="Genomic_DNA"/>
</dbReference>
<organism evidence="1 2">
    <name type="scientific">Psychroflexus halocasei</name>
    <dbReference type="NCBI Taxonomy" id="908615"/>
    <lineage>
        <taxon>Bacteria</taxon>
        <taxon>Pseudomonadati</taxon>
        <taxon>Bacteroidota</taxon>
        <taxon>Flavobacteriia</taxon>
        <taxon>Flavobacteriales</taxon>
        <taxon>Flavobacteriaceae</taxon>
        <taxon>Psychroflexus</taxon>
    </lineage>
</organism>
<keyword evidence="2" id="KW-1185">Reference proteome</keyword>